<dbReference type="InterPro" id="IPR001763">
    <property type="entry name" value="Rhodanese-like_dom"/>
</dbReference>
<dbReference type="Proteomes" id="UP000808337">
    <property type="component" value="Unassembled WGS sequence"/>
</dbReference>
<dbReference type="SUPFAM" id="SSF52821">
    <property type="entry name" value="Rhodanese/Cell cycle control phosphatase"/>
    <property type="match status" value="2"/>
</dbReference>
<evidence type="ECO:0000313" key="6">
    <source>
        <dbReference type="Proteomes" id="UP000808337"/>
    </source>
</evidence>
<dbReference type="Gene3D" id="3.40.250.10">
    <property type="entry name" value="Rhodanese-like domain"/>
    <property type="match status" value="2"/>
</dbReference>
<dbReference type="FunFam" id="3.40.250.10:FF:000035">
    <property type="entry name" value="Thiosulfate sulfurtransferase"/>
    <property type="match status" value="1"/>
</dbReference>
<keyword evidence="2" id="KW-0677">Repeat</keyword>
<evidence type="ECO:0000256" key="1">
    <source>
        <dbReference type="ARBA" id="ARBA00022679"/>
    </source>
</evidence>
<comment type="caution">
    <text evidence="5">The sequence shown here is derived from an EMBL/GenBank/DDBJ whole genome shotgun (WGS) entry which is preliminary data.</text>
</comment>
<sequence length="273" mass="30650">MQNRYTTLISIDDFIAAKMHPDTIIFDCRFYLADVAKGRKEYLQSHIPGAVYLDVNHDLSSPIIKGVTGRHPLPHPEILTSTLKSSGMNNESQVIVYDQSNGAYASRAWWLLRWLGHNNVAVLDGGFKAWNAHELPVENQWPLPSPGNFESDVQNEMTVKMESLDPVKAPLIDSREYQRYTGEVEPIDPVAGHIPGAVCVPYMGNTNEEGVWKNADELKKRFSEIESSSMESPVFYCGSGVTACHNILAYKIATGKDARLYPGSWSEWINYKQ</sequence>
<keyword evidence="1 3" id="KW-0808">Transferase</keyword>
<evidence type="ECO:0000259" key="4">
    <source>
        <dbReference type="PROSITE" id="PS50206"/>
    </source>
</evidence>
<dbReference type="EMBL" id="JADKGY010000001">
    <property type="protein sequence ID" value="MBK9981480.1"/>
    <property type="molecule type" value="Genomic_DNA"/>
</dbReference>
<dbReference type="InterPro" id="IPR036873">
    <property type="entry name" value="Rhodanese-like_dom_sf"/>
</dbReference>
<dbReference type="CDD" id="cd01448">
    <property type="entry name" value="TST_Repeat_1"/>
    <property type="match status" value="1"/>
</dbReference>
<feature type="domain" description="Rhodanese" evidence="4">
    <location>
        <begin position="165"/>
        <end position="270"/>
    </location>
</feature>
<reference evidence="5 6" key="1">
    <citation type="submission" date="2020-10" db="EMBL/GenBank/DDBJ databases">
        <title>Connecting structure to function with the recovery of over 1000 high-quality activated sludge metagenome-assembled genomes encoding full-length rRNA genes using long-read sequencing.</title>
        <authorList>
            <person name="Singleton C.M."/>
            <person name="Petriglieri F."/>
            <person name="Kristensen J.M."/>
            <person name="Kirkegaard R.H."/>
            <person name="Michaelsen T.Y."/>
            <person name="Andersen M.H."/>
            <person name="Karst S.M."/>
            <person name="Dueholm M.S."/>
            <person name="Nielsen P.H."/>
            <person name="Albertsen M."/>
        </authorList>
    </citation>
    <scope>NUCLEOTIDE SEQUENCE [LARGE SCALE GENOMIC DNA]</scope>
    <source>
        <strain evidence="5">Ribe_18-Q3-R11-54_MAXAC.273</strain>
    </source>
</reference>
<dbReference type="SMART" id="SM00450">
    <property type="entry name" value="RHOD"/>
    <property type="match status" value="2"/>
</dbReference>
<dbReference type="PANTHER" id="PTHR11364:SF27">
    <property type="entry name" value="SULFURTRANSFERASE"/>
    <property type="match status" value="1"/>
</dbReference>
<evidence type="ECO:0000313" key="5">
    <source>
        <dbReference type="EMBL" id="MBK9981480.1"/>
    </source>
</evidence>
<evidence type="ECO:0000256" key="3">
    <source>
        <dbReference type="RuleBase" id="RU000507"/>
    </source>
</evidence>
<dbReference type="PROSITE" id="PS00380">
    <property type="entry name" value="RHODANESE_1"/>
    <property type="match status" value="1"/>
</dbReference>
<dbReference type="PANTHER" id="PTHR11364">
    <property type="entry name" value="THIOSULFATE SULFERTANSFERASE"/>
    <property type="match status" value="1"/>
</dbReference>
<gene>
    <name evidence="5" type="ORF">IPP15_03475</name>
</gene>
<dbReference type="Pfam" id="PF00581">
    <property type="entry name" value="Rhodanese"/>
    <property type="match status" value="2"/>
</dbReference>
<protein>
    <recommendedName>
        <fullName evidence="3">Sulfurtransferase</fullName>
    </recommendedName>
</protein>
<accession>A0A9D7SQQ1</accession>
<dbReference type="PROSITE" id="PS50206">
    <property type="entry name" value="RHODANESE_3"/>
    <property type="match status" value="2"/>
</dbReference>
<dbReference type="CDD" id="cd01449">
    <property type="entry name" value="TST_Repeat_2"/>
    <property type="match status" value="1"/>
</dbReference>
<name>A0A9D7SQQ1_9BACT</name>
<evidence type="ECO:0000256" key="2">
    <source>
        <dbReference type="ARBA" id="ARBA00022737"/>
    </source>
</evidence>
<dbReference type="PROSITE" id="PS00683">
    <property type="entry name" value="RHODANESE_2"/>
    <property type="match status" value="1"/>
</dbReference>
<proteinExistence type="predicted"/>
<dbReference type="GO" id="GO:0004792">
    <property type="term" value="F:thiosulfate-cyanide sulfurtransferase activity"/>
    <property type="evidence" value="ECO:0007669"/>
    <property type="project" value="InterPro"/>
</dbReference>
<dbReference type="InterPro" id="IPR001307">
    <property type="entry name" value="Thiosulphate_STrfase_CS"/>
</dbReference>
<dbReference type="InterPro" id="IPR045078">
    <property type="entry name" value="TST/MPST-like"/>
</dbReference>
<organism evidence="5 6">
    <name type="scientific">Candidatus Opimibacter skivensis</name>
    <dbReference type="NCBI Taxonomy" id="2982028"/>
    <lineage>
        <taxon>Bacteria</taxon>
        <taxon>Pseudomonadati</taxon>
        <taxon>Bacteroidota</taxon>
        <taxon>Saprospiria</taxon>
        <taxon>Saprospirales</taxon>
        <taxon>Saprospiraceae</taxon>
        <taxon>Candidatus Opimibacter</taxon>
    </lineage>
</organism>
<dbReference type="AlphaFoldDB" id="A0A9D7SQQ1"/>
<feature type="domain" description="Rhodanese" evidence="4">
    <location>
        <begin position="19"/>
        <end position="139"/>
    </location>
</feature>